<dbReference type="AlphaFoldDB" id="A0A2I0UEU9"/>
<dbReference type="Proteomes" id="UP000233556">
    <property type="component" value="Unassembled WGS sequence"/>
</dbReference>
<proteinExistence type="predicted"/>
<reference evidence="3" key="1">
    <citation type="submission" date="2017-11" db="EMBL/GenBank/DDBJ databases">
        <authorList>
            <person name="Lima N.C."/>
            <person name="Parody-Merino A.M."/>
            <person name="Battley P.F."/>
            <person name="Fidler A.E."/>
            <person name="Prosdocimi F."/>
        </authorList>
    </citation>
    <scope>NUCLEOTIDE SEQUENCE [LARGE SCALE GENOMIC DNA]</scope>
</reference>
<protein>
    <submittedName>
        <fullName evidence="2">Rna-directed dna polymerase from mobile element jockey-like</fullName>
    </submittedName>
</protein>
<keyword evidence="2" id="KW-0808">Transferase</keyword>
<reference evidence="3" key="2">
    <citation type="submission" date="2017-12" db="EMBL/GenBank/DDBJ databases">
        <title>Genome sequence of the Bar-tailed Godwit (Limosa lapponica baueri).</title>
        <authorList>
            <person name="Lima N.C.B."/>
            <person name="Parody-Merino A.M."/>
            <person name="Battley P.F."/>
            <person name="Fidler A.E."/>
            <person name="Prosdocimi F."/>
        </authorList>
    </citation>
    <scope>NUCLEOTIDE SEQUENCE [LARGE SCALE GENOMIC DNA]</scope>
</reference>
<keyword evidence="1" id="KW-0175">Coiled coil</keyword>
<keyword evidence="2" id="KW-0695">RNA-directed DNA polymerase</keyword>
<dbReference type="OrthoDB" id="410381at2759"/>
<keyword evidence="3" id="KW-1185">Reference proteome</keyword>
<gene>
    <name evidence="2" type="ORF">llap_5150</name>
</gene>
<dbReference type="GO" id="GO:0003964">
    <property type="term" value="F:RNA-directed DNA polymerase activity"/>
    <property type="evidence" value="ECO:0007669"/>
    <property type="project" value="UniProtKB-KW"/>
</dbReference>
<keyword evidence="2" id="KW-0548">Nucleotidyltransferase</keyword>
<feature type="coiled-coil region" evidence="1">
    <location>
        <begin position="159"/>
        <end position="193"/>
    </location>
</feature>
<dbReference type="PANTHER" id="PTHR33332">
    <property type="entry name" value="REVERSE TRANSCRIPTASE DOMAIN-CONTAINING PROTEIN"/>
    <property type="match status" value="1"/>
</dbReference>
<organism evidence="2 3">
    <name type="scientific">Limosa lapponica baueri</name>
    <dbReference type="NCBI Taxonomy" id="1758121"/>
    <lineage>
        <taxon>Eukaryota</taxon>
        <taxon>Metazoa</taxon>
        <taxon>Chordata</taxon>
        <taxon>Craniata</taxon>
        <taxon>Vertebrata</taxon>
        <taxon>Euteleostomi</taxon>
        <taxon>Archelosauria</taxon>
        <taxon>Archosauria</taxon>
        <taxon>Dinosauria</taxon>
        <taxon>Saurischia</taxon>
        <taxon>Theropoda</taxon>
        <taxon>Coelurosauria</taxon>
        <taxon>Aves</taxon>
        <taxon>Neognathae</taxon>
        <taxon>Neoaves</taxon>
        <taxon>Charadriiformes</taxon>
        <taxon>Scolopacidae</taxon>
        <taxon>Limosa</taxon>
    </lineage>
</organism>
<evidence type="ECO:0000313" key="3">
    <source>
        <dbReference type="Proteomes" id="UP000233556"/>
    </source>
</evidence>
<name>A0A2I0UEU9_LIMLA</name>
<dbReference type="EMBL" id="KZ505819">
    <property type="protein sequence ID" value="PKU44543.1"/>
    <property type="molecule type" value="Genomic_DNA"/>
</dbReference>
<evidence type="ECO:0000313" key="2">
    <source>
        <dbReference type="EMBL" id="PKU44543.1"/>
    </source>
</evidence>
<accession>A0A2I0UEU9</accession>
<sequence>MDKGRATDFIYLGLCKAFDTELHDILVSKLERHGFDGWTTHWIRNWLDGPTQKVPVNGSMSNWKPVASDVLQDVPQGSVLGLVLFNLFVSNMDIGIKCPLSKFAKDTKLCGAVNTLEGRHTIQRDLGRLESFTELVFIINSDFSAYNREFKDYNKLKEVSDKLSSRDSVQKELDKLEDRANRKLLNYNKEQCKVLHLGQKNSMQ</sequence>
<evidence type="ECO:0000256" key="1">
    <source>
        <dbReference type="SAM" id="Coils"/>
    </source>
</evidence>